<evidence type="ECO:0000313" key="3">
    <source>
        <dbReference type="Proteomes" id="UP000074119"/>
    </source>
</evidence>
<dbReference type="RefSeq" id="WP_008249810.1">
    <property type="nucleotide sequence ID" value="NZ_CP014544.1"/>
</dbReference>
<dbReference type="KEGG" id="zal:AZF00_10050"/>
<proteinExistence type="predicted"/>
<gene>
    <name evidence="2" type="ORF">AZF00_10050</name>
</gene>
<feature type="domain" description="Haemolysin activator HlyB C-terminal" evidence="1">
    <location>
        <begin position="355"/>
        <end position="505"/>
    </location>
</feature>
<reference evidence="2 3" key="1">
    <citation type="submission" date="2015-12" db="EMBL/GenBank/DDBJ databases">
        <authorList>
            <person name="Shamseldin A."/>
            <person name="Moawad H."/>
            <person name="Abd El-Rahim W.M."/>
            <person name="Sadowsky M.J."/>
        </authorList>
    </citation>
    <scope>NUCLEOTIDE SEQUENCE [LARGE SCALE GENOMIC DNA]</scope>
    <source>
        <strain evidence="2 3">SM2</strain>
    </source>
</reference>
<dbReference type="STRING" id="1470434.AZF00_10050"/>
<organism evidence="2 3">
    <name type="scientific">Zhongshania aliphaticivorans</name>
    <dbReference type="NCBI Taxonomy" id="1470434"/>
    <lineage>
        <taxon>Bacteria</taxon>
        <taxon>Pseudomonadati</taxon>
        <taxon>Pseudomonadota</taxon>
        <taxon>Gammaproteobacteria</taxon>
        <taxon>Cellvibrionales</taxon>
        <taxon>Spongiibacteraceae</taxon>
        <taxon>Zhongshania</taxon>
    </lineage>
</organism>
<dbReference type="Pfam" id="PF03865">
    <property type="entry name" value="ShlB"/>
    <property type="match status" value="1"/>
</dbReference>
<sequence length="568" mass="60633">MAIDFPPALPPQLTTVAEISTTAGASAPYIGLVNGYELRVTGSHYLNETELAAIFETAKTPSQAIFLMNSLTLRKGHLLVLTQYAPEGSTVYIHAVQASVVAIDGEGVAEYFSDLKGDPDLTRAEFERARVMANVKSQRTGINYSATFFVDDNDPEAVSLLFEAAPVEDYDATDFFVQFGNQGSRYVGRYFGDIGMNHNFANGSRVGLGYETAFTDLGESRGGEDYHRFQLTADKPFSSGLYGITASHTEYSQHLGYRAGSASAPGGGVVCDLLSVLGLCLPTTGATAGQSIDLDADINALALTGEQVLASDFSYRINLFQRLEYVDSTLDISGFGSLQDESYATLELGAKYFSAETVGDGQFRWSAQLSLKGGLTGDSGTLGSYDSFRARYLAENPGAASAPEVTPAARTAEFIAVLPKIAAKFPLSKETELNASFFAQYADEQLPQQQQWVLGGMKSISAYLPGVLSGDSGYFADVSLQRKLNIAGMDVSAAVFAEYGAAWFENVSGSAGDERSIADAGVRVSADLGWGVSLDAVAATPLTDDGFVSSSELERLEADFYVVLKKVF</sequence>
<evidence type="ECO:0000259" key="1">
    <source>
        <dbReference type="Pfam" id="PF03865"/>
    </source>
</evidence>
<accession>A0A127M5Y2</accession>
<dbReference type="EMBL" id="CP014544">
    <property type="protein sequence ID" value="AMO68619.1"/>
    <property type="molecule type" value="Genomic_DNA"/>
</dbReference>
<evidence type="ECO:0000313" key="2">
    <source>
        <dbReference type="EMBL" id="AMO68619.1"/>
    </source>
</evidence>
<dbReference type="Proteomes" id="UP000074119">
    <property type="component" value="Chromosome"/>
</dbReference>
<dbReference type="InterPro" id="IPR005565">
    <property type="entry name" value="Hemolysn_activator_HlyB_C"/>
</dbReference>
<dbReference type="AlphaFoldDB" id="A0A127M5Y2"/>
<dbReference type="Gene3D" id="2.40.160.50">
    <property type="entry name" value="membrane protein fhac: a member of the omp85/tpsb transporter family"/>
    <property type="match status" value="1"/>
</dbReference>
<name>A0A127M5Y2_9GAMM</name>
<protein>
    <recommendedName>
        <fullName evidence="1">Haemolysin activator HlyB C-terminal domain-containing protein</fullName>
    </recommendedName>
</protein>